<proteinExistence type="predicted"/>
<dbReference type="PROSITE" id="PS00018">
    <property type="entry name" value="EF_HAND_1"/>
    <property type="match status" value="1"/>
</dbReference>
<dbReference type="SUPFAM" id="SSF47473">
    <property type="entry name" value="EF-hand"/>
    <property type="match status" value="1"/>
</dbReference>
<keyword evidence="4" id="KW-1185">Reference proteome</keyword>
<dbReference type="InterPro" id="IPR018247">
    <property type="entry name" value="EF_Hand_1_Ca_BS"/>
</dbReference>
<comment type="caution">
    <text evidence="3">The sequence shown here is derived from an EMBL/GenBank/DDBJ whole genome shotgun (WGS) entry which is preliminary data.</text>
</comment>
<evidence type="ECO:0000259" key="2">
    <source>
        <dbReference type="PROSITE" id="PS50222"/>
    </source>
</evidence>
<feature type="domain" description="EF-hand" evidence="2">
    <location>
        <begin position="1"/>
        <end position="31"/>
    </location>
</feature>
<name>A0A9Q1RVE6_9SOLA</name>
<dbReference type="Gene3D" id="1.10.238.10">
    <property type="entry name" value="EF-hand"/>
    <property type="match status" value="1"/>
</dbReference>
<dbReference type="Proteomes" id="UP001152561">
    <property type="component" value="Unassembled WGS sequence"/>
</dbReference>
<evidence type="ECO:0000313" key="3">
    <source>
        <dbReference type="EMBL" id="KAJ8574191.1"/>
    </source>
</evidence>
<dbReference type="InterPro" id="IPR002048">
    <property type="entry name" value="EF_hand_dom"/>
</dbReference>
<sequence length="71" mass="8211">MYAAFSYFDQDSSGYITKDELQQACEKFGMSNIPIEELMREVDQDNVLPFSTLDSSFDSLNVKKFLCRFCC</sequence>
<dbReference type="AlphaFoldDB" id="A0A9Q1RVE6"/>
<evidence type="ECO:0000313" key="4">
    <source>
        <dbReference type="Proteomes" id="UP001152561"/>
    </source>
</evidence>
<protein>
    <recommendedName>
        <fullName evidence="2">EF-hand domain-containing protein</fullName>
    </recommendedName>
</protein>
<dbReference type="PROSITE" id="PS50222">
    <property type="entry name" value="EF_HAND_2"/>
    <property type="match status" value="1"/>
</dbReference>
<dbReference type="CDD" id="cd00051">
    <property type="entry name" value="EFh"/>
    <property type="match status" value="1"/>
</dbReference>
<dbReference type="EMBL" id="JAJAGQ010000001">
    <property type="protein sequence ID" value="KAJ8574191.1"/>
    <property type="molecule type" value="Genomic_DNA"/>
</dbReference>
<keyword evidence="1" id="KW-0106">Calcium</keyword>
<dbReference type="GO" id="GO:0005509">
    <property type="term" value="F:calcium ion binding"/>
    <property type="evidence" value="ECO:0007669"/>
    <property type="project" value="InterPro"/>
</dbReference>
<dbReference type="InterPro" id="IPR011992">
    <property type="entry name" value="EF-hand-dom_pair"/>
</dbReference>
<gene>
    <name evidence="3" type="ORF">K7X08_025996</name>
</gene>
<dbReference type="OrthoDB" id="40902at2759"/>
<reference evidence="4" key="1">
    <citation type="journal article" date="2023" name="Proc. Natl. Acad. Sci. U.S.A.">
        <title>Genomic and structural basis for evolution of tropane alkaloid biosynthesis.</title>
        <authorList>
            <person name="Wanga Y.-J."/>
            <person name="Taina T."/>
            <person name="Yua J.-Y."/>
            <person name="Lia J."/>
            <person name="Xua B."/>
            <person name="Chenc J."/>
            <person name="D'Auriad J.C."/>
            <person name="Huanga J.-P."/>
            <person name="Huanga S.-X."/>
        </authorList>
    </citation>
    <scope>NUCLEOTIDE SEQUENCE [LARGE SCALE GENOMIC DNA]</scope>
    <source>
        <strain evidence="4">cv. KIB-2019</strain>
    </source>
</reference>
<accession>A0A9Q1RVE6</accession>
<dbReference type="Pfam" id="PF13499">
    <property type="entry name" value="EF-hand_7"/>
    <property type="match status" value="1"/>
</dbReference>
<evidence type="ECO:0000256" key="1">
    <source>
        <dbReference type="ARBA" id="ARBA00022837"/>
    </source>
</evidence>
<organism evidence="3 4">
    <name type="scientific">Anisodus acutangulus</name>
    <dbReference type="NCBI Taxonomy" id="402998"/>
    <lineage>
        <taxon>Eukaryota</taxon>
        <taxon>Viridiplantae</taxon>
        <taxon>Streptophyta</taxon>
        <taxon>Embryophyta</taxon>
        <taxon>Tracheophyta</taxon>
        <taxon>Spermatophyta</taxon>
        <taxon>Magnoliopsida</taxon>
        <taxon>eudicotyledons</taxon>
        <taxon>Gunneridae</taxon>
        <taxon>Pentapetalae</taxon>
        <taxon>asterids</taxon>
        <taxon>lamiids</taxon>
        <taxon>Solanales</taxon>
        <taxon>Solanaceae</taxon>
        <taxon>Solanoideae</taxon>
        <taxon>Hyoscyameae</taxon>
        <taxon>Anisodus</taxon>
    </lineage>
</organism>